<dbReference type="PROSITE" id="PS50067">
    <property type="entry name" value="KINESIN_MOTOR_2"/>
    <property type="match status" value="1"/>
</dbReference>
<keyword evidence="2" id="KW-0963">Cytoplasm</keyword>
<dbReference type="PANTHER" id="PTHR47968">
    <property type="entry name" value="CENTROMERE PROTEIN E"/>
    <property type="match status" value="1"/>
</dbReference>
<accession>Q6CYB9</accession>
<comment type="subcellular location">
    <subcellularLocation>
        <location evidence="1">Cytoplasm</location>
        <location evidence="1">Cytoskeleton</location>
    </subcellularLocation>
</comment>
<evidence type="ECO:0000256" key="11">
    <source>
        <dbReference type="SAM" id="MobiDB-lite"/>
    </source>
</evidence>
<evidence type="ECO:0000256" key="4">
    <source>
        <dbReference type="ARBA" id="ARBA00022741"/>
    </source>
</evidence>
<evidence type="ECO:0000256" key="3">
    <source>
        <dbReference type="ARBA" id="ARBA00022701"/>
    </source>
</evidence>
<dbReference type="SMART" id="SM00129">
    <property type="entry name" value="KISc"/>
    <property type="match status" value="1"/>
</dbReference>
<dbReference type="eggNOG" id="KOG0242">
    <property type="taxonomic scope" value="Eukaryota"/>
</dbReference>
<dbReference type="GO" id="GO:0061673">
    <property type="term" value="C:mitotic spindle astral microtubule"/>
    <property type="evidence" value="ECO:0007669"/>
    <property type="project" value="UniProtKB-ARBA"/>
</dbReference>
<feature type="binding site" evidence="9">
    <location>
        <begin position="163"/>
        <end position="170"/>
    </location>
    <ligand>
        <name>ATP</name>
        <dbReference type="ChEBI" id="CHEBI:30616"/>
    </ligand>
</feature>
<keyword evidence="3 10" id="KW-0493">Microtubule</keyword>
<dbReference type="OMA" id="CVDDKML"/>
<dbReference type="InParanoid" id="Q6CYB9"/>
<dbReference type="GO" id="GO:0035371">
    <property type="term" value="C:microtubule plus-end"/>
    <property type="evidence" value="ECO:0007669"/>
    <property type="project" value="UniProtKB-ARBA"/>
</dbReference>
<feature type="region of interest" description="Disordered" evidence="11">
    <location>
        <begin position="750"/>
        <end position="769"/>
    </location>
</feature>
<dbReference type="GO" id="GO:0051656">
    <property type="term" value="P:establishment of organelle localization"/>
    <property type="evidence" value="ECO:0007669"/>
    <property type="project" value="UniProtKB-ARBA"/>
</dbReference>
<keyword evidence="8" id="KW-0206">Cytoskeleton</keyword>
<dbReference type="PRINTS" id="PR00380">
    <property type="entry name" value="KINESINHEAVY"/>
</dbReference>
<keyword evidence="6" id="KW-0175">Coiled coil</keyword>
<evidence type="ECO:0000256" key="5">
    <source>
        <dbReference type="ARBA" id="ARBA00022840"/>
    </source>
</evidence>
<dbReference type="GO" id="GO:0005634">
    <property type="term" value="C:nucleus"/>
    <property type="evidence" value="ECO:0007669"/>
    <property type="project" value="UniProtKB-ARBA"/>
</dbReference>
<evidence type="ECO:0000313" key="13">
    <source>
        <dbReference type="EMBL" id="CAH02658.1"/>
    </source>
</evidence>
<dbReference type="GO" id="GO:0010970">
    <property type="term" value="P:transport along microtubule"/>
    <property type="evidence" value="ECO:0007669"/>
    <property type="project" value="UniProtKB-ARBA"/>
</dbReference>
<evidence type="ECO:0000256" key="8">
    <source>
        <dbReference type="ARBA" id="ARBA00023212"/>
    </source>
</evidence>
<dbReference type="GO" id="GO:0090307">
    <property type="term" value="P:mitotic spindle assembly"/>
    <property type="evidence" value="ECO:0007669"/>
    <property type="project" value="UniProtKB-ARBA"/>
</dbReference>
<name>Q6CYB9_KLULA</name>
<dbReference type="AlphaFoldDB" id="Q6CYB9"/>
<sequence length="769" mass="88171">MHNIVPETRQSSILVAVRVRPFTDEESTRLVHEENGNMVYLKDTVLNIPLSAPSLGIDDKSTLLRTQSKFRPIGIRKIIDCVDDKMLIFDPSKSNPLNELNENLVHSSSNENRRRLRRFGEQKFIFDRIFDMDVTQQEVYENTTRPLLDSVLDGFNGTVFAYGATGCGKTFTISGTSEQPGIIFLTMQELFIRMEQLKDTKKFQLQLSFLEIYNEQIHDLLDPNISSKKLVIREDSYNRTFVSNLSKHSPENVEEVMDLVIKGNMNRTTSPTDANETSSRSHAVLQIHVAQMNRTADIKQDQTFATLSIIDLAGSERAAVTKNRGERLLEGANINRSLLALGNCINALCVSSTRTGFSCHVPYRDSKLTRLLKFSLGGNCKTVMIVCVSPSSGHYDETLNTLKYANRAKEIKTKVIRNKQSLDRHVGSYLKLITEQKSEIEELRSREQKMIEIQLSQFRNGREKVNMLIKESVREMRIHLSDSEKIQDAKLIKSLMLVKRHYLKLVHFELSNVLQYLNNLNDERAVFLTDNIHIIQEQILLKMNELEVQFDDPNDIDRTLEYMKTIQLKKMRDCEYWQEAIDFEQYEILISGLSESVRNEILVNGTRLMEKVIEDPILRSHFQIISKSIVDENENTDGSNTTMVGTIERELNKLNKLDQEFDQFAQQLNVSTQRKRSSPMQKQQPTWRQKLMKQGMMGEGSPDVTPSKVMKSLSFAEGPPTIWNEPQDVSMMLDDPDPLPIERKLNTTVNKISTPNPKPKLSLTATQLK</sequence>
<dbReference type="GO" id="GO:0005524">
    <property type="term" value="F:ATP binding"/>
    <property type="evidence" value="ECO:0007669"/>
    <property type="project" value="UniProtKB-UniRule"/>
</dbReference>
<dbReference type="InterPro" id="IPR027640">
    <property type="entry name" value="Kinesin-like_fam"/>
</dbReference>
<evidence type="ECO:0000256" key="1">
    <source>
        <dbReference type="ARBA" id="ARBA00004245"/>
    </source>
</evidence>
<dbReference type="GO" id="GO:0008574">
    <property type="term" value="F:plus-end-directed microtubule motor activity"/>
    <property type="evidence" value="ECO:0007669"/>
    <property type="project" value="UniProtKB-ARBA"/>
</dbReference>
<dbReference type="CDD" id="cd01370">
    <property type="entry name" value="KISc_KIP3_like"/>
    <property type="match status" value="1"/>
</dbReference>
<evidence type="ECO:0000256" key="6">
    <source>
        <dbReference type="ARBA" id="ARBA00023054"/>
    </source>
</evidence>
<keyword evidence="5 9" id="KW-0067">ATP-binding</keyword>
<evidence type="ECO:0000256" key="9">
    <source>
        <dbReference type="PROSITE-ProRule" id="PRU00283"/>
    </source>
</evidence>
<dbReference type="Proteomes" id="UP000000598">
    <property type="component" value="Chromosome A"/>
</dbReference>
<dbReference type="GO" id="GO:0070462">
    <property type="term" value="P:plus-end specific microtubule depolymerization"/>
    <property type="evidence" value="ECO:0007669"/>
    <property type="project" value="UniProtKB-ARBA"/>
</dbReference>
<evidence type="ECO:0000256" key="10">
    <source>
        <dbReference type="RuleBase" id="RU000394"/>
    </source>
</evidence>
<dbReference type="FunFam" id="3.40.850.10:FF:000090">
    <property type="entry name" value="Kinesin-like protein"/>
    <property type="match status" value="1"/>
</dbReference>
<protein>
    <recommendedName>
        <fullName evidence="10">Kinesin-like protein</fullName>
    </recommendedName>
</protein>
<evidence type="ECO:0000256" key="2">
    <source>
        <dbReference type="ARBA" id="ARBA00022490"/>
    </source>
</evidence>
<keyword evidence="14" id="KW-1185">Reference proteome</keyword>
<dbReference type="FunCoup" id="Q6CYB9">
    <property type="interactions" value="124"/>
</dbReference>
<feature type="domain" description="Kinesin motor" evidence="12">
    <location>
        <begin position="12"/>
        <end position="411"/>
    </location>
</feature>
<dbReference type="InterPro" id="IPR019821">
    <property type="entry name" value="Kinesin_motor_CS"/>
</dbReference>
<dbReference type="KEGG" id="kla:KLLA0_A01606g"/>
<dbReference type="Gene3D" id="3.40.850.10">
    <property type="entry name" value="Kinesin motor domain"/>
    <property type="match status" value="1"/>
</dbReference>
<comment type="similarity">
    <text evidence="9 10">Belongs to the TRAFAC class myosin-kinesin ATPase superfamily. Kinesin family.</text>
</comment>
<dbReference type="PROSITE" id="PS00411">
    <property type="entry name" value="KINESIN_MOTOR_1"/>
    <property type="match status" value="1"/>
</dbReference>
<dbReference type="HOGENOM" id="CLU_001485_21_2_1"/>
<evidence type="ECO:0000313" key="14">
    <source>
        <dbReference type="Proteomes" id="UP000000598"/>
    </source>
</evidence>
<dbReference type="InterPro" id="IPR027417">
    <property type="entry name" value="P-loop_NTPase"/>
</dbReference>
<evidence type="ECO:0000256" key="7">
    <source>
        <dbReference type="ARBA" id="ARBA00023175"/>
    </source>
</evidence>
<dbReference type="PaxDb" id="284590-Q6CYB9"/>
<proteinExistence type="inferred from homology"/>
<dbReference type="SUPFAM" id="SSF52540">
    <property type="entry name" value="P-loop containing nucleoside triphosphate hydrolases"/>
    <property type="match status" value="1"/>
</dbReference>
<keyword evidence="4 9" id="KW-0547">Nucleotide-binding</keyword>
<keyword evidence="7 9" id="KW-0505">Motor protein</keyword>
<gene>
    <name evidence="13" type="ORF">KLLA0_A01606g</name>
</gene>
<reference evidence="13 14" key="1">
    <citation type="journal article" date="2004" name="Nature">
        <title>Genome evolution in yeasts.</title>
        <authorList>
            <consortium name="Genolevures"/>
            <person name="Dujon B."/>
            <person name="Sherman D."/>
            <person name="Fischer G."/>
            <person name="Durrens P."/>
            <person name="Casaregola S."/>
            <person name="Lafontaine I."/>
            <person name="de Montigny J."/>
            <person name="Marck C."/>
            <person name="Neuveglise C."/>
            <person name="Talla E."/>
            <person name="Goffard N."/>
            <person name="Frangeul L."/>
            <person name="Aigle M."/>
            <person name="Anthouard V."/>
            <person name="Babour A."/>
            <person name="Barbe V."/>
            <person name="Barnay S."/>
            <person name="Blanchin S."/>
            <person name="Beckerich J.M."/>
            <person name="Beyne E."/>
            <person name="Bleykasten C."/>
            <person name="Boisrame A."/>
            <person name="Boyer J."/>
            <person name="Cattolico L."/>
            <person name="Confanioleri F."/>
            <person name="de Daruvar A."/>
            <person name="Despons L."/>
            <person name="Fabre E."/>
            <person name="Fairhead C."/>
            <person name="Ferry-Dumazet H."/>
            <person name="Groppi A."/>
            <person name="Hantraye F."/>
            <person name="Hennequin C."/>
            <person name="Jauniaux N."/>
            <person name="Joyet P."/>
            <person name="Kachouri R."/>
            <person name="Kerrest A."/>
            <person name="Koszul R."/>
            <person name="Lemaire M."/>
            <person name="Lesur I."/>
            <person name="Ma L."/>
            <person name="Muller H."/>
            <person name="Nicaud J.M."/>
            <person name="Nikolski M."/>
            <person name="Oztas S."/>
            <person name="Ozier-Kalogeropoulos O."/>
            <person name="Pellenz S."/>
            <person name="Potier S."/>
            <person name="Richard G.F."/>
            <person name="Straub M.L."/>
            <person name="Suleau A."/>
            <person name="Swennene D."/>
            <person name="Tekaia F."/>
            <person name="Wesolowski-Louvel M."/>
            <person name="Westhof E."/>
            <person name="Wirth B."/>
            <person name="Zeniou-Meyer M."/>
            <person name="Zivanovic I."/>
            <person name="Bolotin-Fukuhara M."/>
            <person name="Thierry A."/>
            <person name="Bouchier C."/>
            <person name="Caudron B."/>
            <person name="Scarpelli C."/>
            <person name="Gaillardin C."/>
            <person name="Weissenbach J."/>
            <person name="Wincker P."/>
            <person name="Souciet J.L."/>
        </authorList>
    </citation>
    <scope>NUCLEOTIDE SEQUENCE [LARGE SCALE GENOMIC DNA]</scope>
    <source>
        <strain evidence="14">ATCC 8585 / CBS 2359 / DSM 70799 / NBRC 1267 / NRRL Y-1140 / WM37</strain>
    </source>
</reference>
<dbReference type="InterPro" id="IPR001752">
    <property type="entry name" value="Kinesin_motor_dom"/>
</dbReference>
<dbReference type="GO" id="GO:0033047">
    <property type="term" value="P:regulation of mitotic sister chromatid segregation"/>
    <property type="evidence" value="ECO:0007669"/>
    <property type="project" value="UniProtKB-ARBA"/>
</dbReference>
<dbReference type="InterPro" id="IPR036961">
    <property type="entry name" value="Kinesin_motor_dom_sf"/>
</dbReference>
<evidence type="ECO:0000259" key="12">
    <source>
        <dbReference type="PROSITE" id="PS50067"/>
    </source>
</evidence>
<dbReference type="GO" id="GO:0008017">
    <property type="term" value="F:microtubule binding"/>
    <property type="evidence" value="ECO:0007669"/>
    <property type="project" value="InterPro"/>
</dbReference>
<organism evidence="13 14">
    <name type="scientific">Kluyveromyces lactis (strain ATCC 8585 / CBS 2359 / DSM 70799 / NBRC 1267 / NRRL Y-1140 / WM37)</name>
    <name type="common">Yeast</name>
    <name type="synonym">Candida sphaerica</name>
    <dbReference type="NCBI Taxonomy" id="284590"/>
    <lineage>
        <taxon>Eukaryota</taxon>
        <taxon>Fungi</taxon>
        <taxon>Dikarya</taxon>
        <taxon>Ascomycota</taxon>
        <taxon>Saccharomycotina</taxon>
        <taxon>Saccharomycetes</taxon>
        <taxon>Saccharomycetales</taxon>
        <taxon>Saccharomycetaceae</taxon>
        <taxon>Kluyveromyces</taxon>
    </lineage>
</organism>
<dbReference type="Pfam" id="PF00225">
    <property type="entry name" value="Kinesin"/>
    <property type="match status" value="1"/>
</dbReference>
<dbReference type="STRING" id="284590.Q6CYB9"/>
<dbReference type="EMBL" id="CR382121">
    <property type="protein sequence ID" value="CAH02658.1"/>
    <property type="molecule type" value="Genomic_DNA"/>
</dbReference>
<dbReference type="PANTHER" id="PTHR47968:SF13">
    <property type="entry name" value="KINESIN-LIKE PROTEIN KIF19 ISOFORM X1"/>
    <property type="match status" value="1"/>
</dbReference>